<name>A0A6G1D0R6_9ORYZ</name>
<proteinExistence type="predicted"/>
<dbReference type="EMBL" id="SPHZ02000007">
    <property type="protein sequence ID" value="KAF0905989.1"/>
    <property type="molecule type" value="Genomic_DNA"/>
</dbReference>
<keyword evidence="3" id="KW-1185">Reference proteome</keyword>
<evidence type="ECO:0000313" key="3">
    <source>
        <dbReference type="Proteomes" id="UP000479710"/>
    </source>
</evidence>
<evidence type="ECO:0000313" key="2">
    <source>
        <dbReference type="EMBL" id="KAF0905989.1"/>
    </source>
</evidence>
<organism evidence="2 3">
    <name type="scientific">Oryza meyeriana var. granulata</name>
    <dbReference type="NCBI Taxonomy" id="110450"/>
    <lineage>
        <taxon>Eukaryota</taxon>
        <taxon>Viridiplantae</taxon>
        <taxon>Streptophyta</taxon>
        <taxon>Embryophyta</taxon>
        <taxon>Tracheophyta</taxon>
        <taxon>Spermatophyta</taxon>
        <taxon>Magnoliopsida</taxon>
        <taxon>Liliopsida</taxon>
        <taxon>Poales</taxon>
        <taxon>Poaceae</taxon>
        <taxon>BOP clade</taxon>
        <taxon>Oryzoideae</taxon>
        <taxon>Oryzeae</taxon>
        <taxon>Oryzinae</taxon>
        <taxon>Oryza</taxon>
        <taxon>Oryza meyeriana</taxon>
    </lineage>
</organism>
<evidence type="ECO:0000256" key="1">
    <source>
        <dbReference type="SAM" id="MobiDB-lite"/>
    </source>
</evidence>
<reference evidence="2 3" key="1">
    <citation type="submission" date="2019-11" db="EMBL/GenBank/DDBJ databases">
        <title>Whole genome sequence of Oryza granulata.</title>
        <authorList>
            <person name="Li W."/>
        </authorList>
    </citation>
    <scope>NUCLEOTIDE SEQUENCE [LARGE SCALE GENOMIC DNA]</scope>
    <source>
        <strain evidence="3">cv. Menghai</strain>
        <tissue evidence="2">Leaf</tissue>
    </source>
</reference>
<feature type="region of interest" description="Disordered" evidence="1">
    <location>
        <begin position="38"/>
        <end position="65"/>
    </location>
</feature>
<protein>
    <submittedName>
        <fullName evidence="2">Uncharacterized protein</fullName>
    </submittedName>
</protein>
<dbReference type="Proteomes" id="UP000479710">
    <property type="component" value="Unassembled WGS sequence"/>
</dbReference>
<dbReference type="AlphaFoldDB" id="A0A6G1D0R6"/>
<gene>
    <name evidence="2" type="ORF">E2562_009010</name>
</gene>
<accession>A0A6G1D0R6</accession>
<comment type="caution">
    <text evidence="2">The sequence shown here is derived from an EMBL/GenBank/DDBJ whole genome shotgun (WGS) entry which is preliminary data.</text>
</comment>
<sequence length="65" mass="7318">MMTWRAEVGTLGVHPWPSVEAPVVGTWADDLEGEGRLVTWSSPPLPSSSSQRCTEPRPQLRIYRR</sequence>